<dbReference type="RefSeq" id="XP_013276989.1">
    <property type="nucleotide sequence ID" value="XM_013421535.1"/>
</dbReference>
<evidence type="ECO:0000313" key="2">
    <source>
        <dbReference type="Proteomes" id="UP000053617"/>
    </source>
</evidence>
<accession>A0A0D2HGQ1</accession>
<evidence type="ECO:0000313" key="1">
    <source>
        <dbReference type="EMBL" id="KIX09853.1"/>
    </source>
</evidence>
<gene>
    <name evidence="1" type="ORF">Z518_00934</name>
</gene>
<reference evidence="1 2" key="1">
    <citation type="submission" date="2015-01" db="EMBL/GenBank/DDBJ databases">
        <title>The Genome Sequence of Rhinocladiella mackenzie CBS 650.93.</title>
        <authorList>
            <consortium name="The Broad Institute Genomics Platform"/>
            <person name="Cuomo C."/>
            <person name="de Hoog S."/>
            <person name="Gorbushina A."/>
            <person name="Stielow B."/>
            <person name="Teixiera M."/>
            <person name="Abouelleil A."/>
            <person name="Chapman S.B."/>
            <person name="Priest M."/>
            <person name="Young S.K."/>
            <person name="Wortman J."/>
            <person name="Nusbaum C."/>
            <person name="Birren B."/>
        </authorList>
    </citation>
    <scope>NUCLEOTIDE SEQUENCE [LARGE SCALE GENOMIC DNA]</scope>
    <source>
        <strain evidence="1 2">CBS 650.93</strain>
    </source>
</reference>
<protein>
    <submittedName>
        <fullName evidence="1">Uncharacterized protein</fullName>
    </submittedName>
</protein>
<dbReference type="HOGENOM" id="CLU_2016484_0_0_1"/>
<dbReference type="GeneID" id="25289005"/>
<name>A0A0D2HGQ1_9EURO</name>
<dbReference type="Proteomes" id="UP000053617">
    <property type="component" value="Unassembled WGS sequence"/>
</dbReference>
<dbReference type="VEuPathDB" id="FungiDB:Z518_00934"/>
<sequence length="123" mass="13584">MSSYHTAKYPTPISTLDTNPSERRVYVVITSVASHIAQGGLVQVAHSIAELVVNRMAEHIHNVHPGPEKSNLQAFAVHPGTVLTPPSELHNTQKGDVWNKSKPTFLLFVSTSDPSMEYLANWR</sequence>
<keyword evidence="2" id="KW-1185">Reference proteome</keyword>
<proteinExistence type="predicted"/>
<dbReference type="STRING" id="1442369.A0A0D2HGQ1"/>
<organism evidence="1 2">
    <name type="scientific">Rhinocladiella mackenziei CBS 650.93</name>
    <dbReference type="NCBI Taxonomy" id="1442369"/>
    <lineage>
        <taxon>Eukaryota</taxon>
        <taxon>Fungi</taxon>
        <taxon>Dikarya</taxon>
        <taxon>Ascomycota</taxon>
        <taxon>Pezizomycotina</taxon>
        <taxon>Eurotiomycetes</taxon>
        <taxon>Chaetothyriomycetidae</taxon>
        <taxon>Chaetothyriales</taxon>
        <taxon>Herpotrichiellaceae</taxon>
        <taxon>Rhinocladiella</taxon>
    </lineage>
</organism>
<dbReference type="EMBL" id="KN847475">
    <property type="protein sequence ID" value="KIX09853.1"/>
    <property type="molecule type" value="Genomic_DNA"/>
</dbReference>
<dbReference type="OrthoDB" id="1933717at2759"/>
<dbReference type="AlphaFoldDB" id="A0A0D2HGQ1"/>